<reference evidence="9" key="1">
    <citation type="submission" date="2017-08" db="EMBL/GenBank/DDBJ databases">
        <authorList>
            <person name="Fierst J.L."/>
        </authorList>
    </citation>
    <scope>NUCLEOTIDE SEQUENCE [LARGE SCALE GENOMIC DNA]</scope>
    <source>
        <strain evidence="9">PX439</strain>
    </source>
</reference>
<evidence type="ECO:0000313" key="10">
    <source>
        <dbReference type="Proteomes" id="UP000483820"/>
    </source>
</evidence>
<evidence type="ECO:0000256" key="5">
    <source>
        <dbReference type="SAM" id="Phobius"/>
    </source>
</evidence>
<feature type="non-terminal residue" evidence="8">
    <location>
        <position position="1"/>
    </location>
</feature>
<comment type="subcellular location">
    <subcellularLocation>
        <location evidence="1">Membrane</location>
        <topology evidence="1">Multi-pass membrane protein</topology>
    </subcellularLocation>
</comment>
<dbReference type="InterPro" id="IPR039871">
    <property type="entry name" value="FAM8A1"/>
</dbReference>
<keyword evidence="3 5" id="KW-1133">Transmembrane helix</keyword>
<evidence type="ECO:0000256" key="2">
    <source>
        <dbReference type="ARBA" id="ARBA00022692"/>
    </source>
</evidence>
<gene>
    <name evidence="8" type="ORF">FL82_00721</name>
    <name evidence="7" type="ORF">GCK72_023986</name>
</gene>
<dbReference type="Pfam" id="PF06271">
    <property type="entry name" value="RDD"/>
    <property type="match status" value="1"/>
</dbReference>
<protein>
    <recommendedName>
        <fullName evidence="6">RDD domain-containing protein</fullName>
    </recommendedName>
</protein>
<dbReference type="GO" id="GO:0016020">
    <property type="term" value="C:membrane"/>
    <property type="evidence" value="ECO:0007669"/>
    <property type="project" value="UniProtKB-SubCell"/>
</dbReference>
<proteinExistence type="predicted"/>
<reference evidence="8" key="2">
    <citation type="submission" date="2017-08" db="EMBL/GenBank/DDBJ databases">
        <authorList>
            <person name="de Groot N.N."/>
        </authorList>
    </citation>
    <scope>NUCLEOTIDE SEQUENCE [LARGE SCALE GENOMIC DNA]</scope>
    <source>
        <strain evidence="8">PX439</strain>
    </source>
</reference>
<keyword evidence="4 5" id="KW-0472">Membrane</keyword>
<evidence type="ECO:0000256" key="1">
    <source>
        <dbReference type="ARBA" id="ARBA00004141"/>
    </source>
</evidence>
<evidence type="ECO:0000256" key="4">
    <source>
        <dbReference type="ARBA" id="ARBA00023136"/>
    </source>
</evidence>
<evidence type="ECO:0000313" key="7">
    <source>
        <dbReference type="EMBL" id="KAF1747521.1"/>
    </source>
</evidence>
<sequence>MNTDATRFRRNRARFIEEYGLTTIETDYGSQQNFADAHRMYLEKVRRRDAARAQPQEHSGVIQWVEVVRTSIVSEGGPPEIIPYPRPQQQLPPELDTLQFEAASFMRRFLAEVLDFLFVMMFKLFVLAMLVEVDLVDLSSWGGTLDDEQDVMQVINLAQELLPVEIACKFICCILEGVFMSYRIGVIGIGQTPGKFMLGIRVISCHDVLAADIPGHIIVQGPNLISLQQSLKRSFMKNVVVNSLFPLSTAAFQVHNGRVFYDVVVRTVVVMEL</sequence>
<dbReference type="EMBL" id="NMWX01000001">
    <property type="protein sequence ID" value="OZG05993.1"/>
    <property type="molecule type" value="Genomic_DNA"/>
</dbReference>
<keyword evidence="2 5" id="KW-0812">Transmembrane</keyword>
<feature type="transmembrane region" description="Helical" evidence="5">
    <location>
        <begin position="109"/>
        <end position="131"/>
    </location>
</feature>
<organism evidence="8 9">
    <name type="scientific">Caenorhabditis remanei</name>
    <name type="common">Caenorhabditis vulgaris</name>
    <dbReference type="NCBI Taxonomy" id="31234"/>
    <lineage>
        <taxon>Eukaryota</taxon>
        <taxon>Metazoa</taxon>
        <taxon>Ecdysozoa</taxon>
        <taxon>Nematoda</taxon>
        <taxon>Chromadorea</taxon>
        <taxon>Rhabditida</taxon>
        <taxon>Rhabditina</taxon>
        <taxon>Rhabditomorpha</taxon>
        <taxon>Rhabditoidea</taxon>
        <taxon>Rhabditidae</taxon>
        <taxon>Peloderinae</taxon>
        <taxon>Caenorhabditis</taxon>
    </lineage>
</organism>
<dbReference type="PANTHER" id="PTHR13659:SF5">
    <property type="entry name" value="PROTEIN FAM8A1"/>
    <property type="match status" value="1"/>
</dbReference>
<evidence type="ECO:0000313" key="9">
    <source>
        <dbReference type="Proteomes" id="UP000216624"/>
    </source>
</evidence>
<dbReference type="AlphaFoldDB" id="A0A261B792"/>
<evidence type="ECO:0000259" key="6">
    <source>
        <dbReference type="Pfam" id="PF06271"/>
    </source>
</evidence>
<comment type="caution">
    <text evidence="8">The sequence shown here is derived from an EMBL/GenBank/DDBJ whole genome shotgun (WGS) entry which is preliminary data.</text>
</comment>
<feature type="domain" description="RDD" evidence="6">
    <location>
        <begin position="103"/>
        <end position="204"/>
    </location>
</feature>
<name>A0A261B792_CAERE</name>
<dbReference type="Proteomes" id="UP000216624">
    <property type="component" value="Unassembled WGS sequence"/>
</dbReference>
<evidence type="ECO:0000313" key="8">
    <source>
        <dbReference type="EMBL" id="OZG05993.1"/>
    </source>
</evidence>
<dbReference type="InterPro" id="IPR010432">
    <property type="entry name" value="RDD"/>
</dbReference>
<dbReference type="PANTHER" id="PTHR13659">
    <property type="entry name" value="AUTOSOMAL HIGHLY CONSERVED PROTEIN"/>
    <property type="match status" value="1"/>
</dbReference>
<dbReference type="EMBL" id="WUAV01000006">
    <property type="protein sequence ID" value="KAF1747521.1"/>
    <property type="molecule type" value="Genomic_DNA"/>
</dbReference>
<dbReference type="Proteomes" id="UP000483820">
    <property type="component" value="Chromosome X"/>
</dbReference>
<evidence type="ECO:0000256" key="3">
    <source>
        <dbReference type="ARBA" id="ARBA00022989"/>
    </source>
</evidence>
<reference evidence="7 10" key="3">
    <citation type="submission" date="2019-12" db="EMBL/GenBank/DDBJ databases">
        <title>Chromosome-level assembly of the Caenorhabditis remanei genome.</title>
        <authorList>
            <person name="Teterina A.A."/>
            <person name="Willis J.H."/>
            <person name="Phillips P.C."/>
        </authorList>
    </citation>
    <scope>NUCLEOTIDE SEQUENCE [LARGE SCALE GENOMIC DNA]</scope>
    <source>
        <strain evidence="7 10">PX506</strain>
        <tissue evidence="7">Whole organism</tissue>
    </source>
</reference>
<accession>A0A261B792</accession>
<keyword evidence="9" id="KW-1185">Reference proteome</keyword>